<evidence type="ECO:0000256" key="5">
    <source>
        <dbReference type="ARBA" id="ARBA00023136"/>
    </source>
</evidence>
<keyword evidence="13" id="KW-1185">Reference proteome</keyword>
<evidence type="ECO:0000256" key="11">
    <source>
        <dbReference type="SAM" id="Phobius"/>
    </source>
</evidence>
<evidence type="ECO:0000313" key="13">
    <source>
        <dbReference type="Proteomes" id="UP001163046"/>
    </source>
</evidence>
<evidence type="ECO:0000256" key="10">
    <source>
        <dbReference type="ARBA" id="ARBA00044960"/>
    </source>
</evidence>
<evidence type="ECO:0000256" key="4">
    <source>
        <dbReference type="ARBA" id="ARBA00022989"/>
    </source>
</evidence>
<protein>
    <submittedName>
        <fullName evidence="12">Uncharacterized protein</fullName>
    </submittedName>
</protein>
<dbReference type="PANTHER" id="PTHR31981:SF1">
    <property type="entry name" value="GLYCOSYLATED LYSOSOMAL MEMBRANE PROTEIN"/>
    <property type="match status" value="1"/>
</dbReference>
<dbReference type="Pfam" id="PF15065">
    <property type="entry name" value="NCU-G1"/>
    <property type="match status" value="1"/>
</dbReference>
<keyword evidence="3" id="KW-0732">Signal</keyword>
<evidence type="ECO:0000256" key="1">
    <source>
        <dbReference type="ARBA" id="ARBA00010599"/>
    </source>
</evidence>
<comment type="subcellular location">
    <subcellularLocation>
        <location evidence="9">Lysosome membrane</location>
        <topology evidence="9">Single-pass type I membrane protein</topology>
        <orientation evidence="9">Lumenal side</orientation>
    </subcellularLocation>
</comment>
<evidence type="ECO:0000256" key="8">
    <source>
        <dbReference type="ARBA" id="ARBA00024176"/>
    </source>
</evidence>
<keyword evidence="6" id="KW-0325">Glycoprotein</keyword>
<comment type="function">
    <text evidence="8">Required to protect lysosomal transporter MFSD1 from lysosomal proteolysis and for MFSD1 lysosomal localization.</text>
</comment>
<evidence type="ECO:0000313" key="12">
    <source>
        <dbReference type="EMBL" id="KAJ7365824.1"/>
    </source>
</evidence>
<comment type="similarity">
    <text evidence="1">Belongs to the GLMP family.</text>
</comment>
<evidence type="ECO:0000256" key="6">
    <source>
        <dbReference type="ARBA" id="ARBA00023180"/>
    </source>
</evidence>
<dbReference type="Proteomes" id="UP001163046">
    <property type="component" value="Unassembled WGS sequence"/>
</dbReference>
<organism evidence="12 13">
    <name type="scientific">Desmophyllum pertusum</name>
    <dbReference type="NCBI Taxonomy" id="174260"/>
    <lineage>
        <taxon>Eukaryota</taxon>
        <taxon>Metazoa</taxon>
        <taxon>Cnidaria</taxon>
        <taxon>Anthozoa</taxon>
        <taxon>Hexacorallia</taxon>
        <taxon>Scleractinia</taxon>
        <taxon>Caryophylliina</taxon>
        <taxon>Caryophylliidae</taxon>
        <taxon>Desmophyllum</taxon>
    </lineage>
</organism>
<accession>A0A9W9YUK1</accession>
<feature type="transmembrane region" description="Helical" evidence="11">
    <location>
        <begin position="449"/>
        <end position="474"/>
    </location>
</feature>
<dbReference type="GO" id="GO:0005765">
    <property type="term" value="C:lysosomal membrane"/>
    <property type="evidence" value="ECO:0007669"/>
    <property type="project" value="UniProtKB-SubCell"/>
</dbReference>
<keyword evidence="5 11" id="KW-0472">Membrane</keyword>
<keyword evidence="4 11" id="KW-1133">Transmembrane helix</keyword>
<dbReference type="PANTHER" id="PTHR31981">
    <property type="entry name" value="GLYCOSYLATED LYSOSOMAL MEMBRANE PROTEIN"/>
    <property type="match status" value="1"/>
</dbReference>
<sequence>MEVANIFNNYFTDGVAAHIPILHENAFTSHLSIAEIHRRFRHLEFSFHHVEVGYVKKLLDSLKPNKATGPDKISPRVLAASSEALADPLTNLMNHLALPQERKVTIKEILCPRNITQCKDVNHSIIHVVAESNDKRSVIHYLWSVIGSPTIIAAYFEKTDVKLTVNWMDILSKRSIDRGIQFTSESDYITAFVIPAIYEFQDPKDELFYTEKNHINNIVKHAFDVEKILWKNPEIDTTNNITTFKGSMLGGTVIFQCNASASEGRESVLPHQKFTSNSTVFTLTLDHLTALKKRGHTRFIIELVSFTVDRSATCVTAELSLDDEHTPAVFKTIVINSTGFSGSSYSAWKPVAYTNNTRSLDHQVPSYAYYGNKHQYIKQSCDALPSTSNPSISSIVFHLKDTVFTSYGMNISFGQQKDGWYDGEGGSHYLTWSAMVGYGSPVFDSFSTVVWIIIFVGFGTPMLLIVITIVYVIVKKIKARKATSSYGMIN</sequence>
<evidence type="ECO:0000256" key="9">
    <source>
        <dbReference type="ARBA" id="ARBA00024189"/>
    </source>
</evidence>
<dbReference type="InterPro" id="IPR029382">
    <property type="entry name" value="NCU-G1"/>
</dbReference>
<evidence type="ECO:0000256" key="2">
    <source>
        <dbReference type="ARBA" id="ARBA00022692"/>
    </source>
</evidence>
<dbReference type="AlphaFoldDB" id="A0A9W9YUK1"/>
<gene>
    <name evidence="12" type="ORF">OS493_002545</name>
</gene>
<proteinExistence type="inferred from homology"/>
<keyword evidence="7" id="KW-0458">Lysosome</keyword>
<evidence type="ECO:0000256" key="7">
    <source>
        <dbReference type="ARBA" id="ARBA00023228"/>
    </source>
</evidence>
<keyword evidence="2 11" id="KW-0812">Transmembrane</keyword>
<comment type="subunit">
    <text evidence="10">Interacts (via lumenal domain) with lysosomal protein MFSD1; the interaction starts while both proteins are still in the endoplasmic reticulum and is required for stabilization of MFSD1 in lysosomes but has no direct effect on its targeting to lysosomes or transporter activity.</text>
</comment>
<name>A0A9W9YUK1_9CNID</name>
<comment type="caution">
    <text evidence="12">The sequence shown here is derived from an EMBL/GenBank/DDBJ whole genome shotgun (WGS) entry which is preliminary data.</text>
</comment>
<reference evidence="12" key="1">
    <citation type="submission" date="2023-01" db="EMBL/GenBank/DDBJ databases">
        <title>Genome assembly of the deep-sea coral Lophelia pertusa.</title>
        <authorList>
            <person name="Herrera S."/>
            <person name="Cordes E."/>
        </authorList>
    </citation>
    <scope>NUCLEOTIDE SEQUENCE</scope>
    <source>
        <strain evidence="12">USNM1676648</strain>
        <tissue evidence="12">Polyp</tissue>
    </source>
</reference>
<dbReference type="OrthoDB" id="6264340at2759"/>
<dbReference type="EMBL" id="MU827302">
    <property type="protein sequence ID" value="KAJ7365824.1"/>
    <property type="molecule type" value="Genomic_DNA"/>
</dbReference>
<evidence type="ECO:0000256" key="3">
    <source>
        <dbReference type="ARBA" id="ARBA00022729"/>
    </source>
</evidence>